<feature type="active site" evidence="3">
    <location>
        <position position="201"/>
    </location>
</feature>
<evidence type="ECO:0000313" key="6">
    <source>
        <dbReference type="Proteomes" id="UP000326979"/>
    </source>
</evidence>
<dbReference type="GO" id="GO:0015067">
    <property type="term" value="F:amidinotransferase activity"/>
    <property type="evidence" value="ECO:0007669"/>
    <property type="project" value="InterPro"/>
</dbReference>
<dbReference type="PANTHER" id="PTHR10488">
    <property type="entry name" value="GLYCINE AMIDINOTRANSFERASE, MITOCHONDRIAL"/>
    <property type="match status" value="1"/>
</dbReference>
<organism evidence="5 6">
    <name type="scientific">Streptomyces phyllanthi</name>
    <dbReference type="NCBI Taxonomy" id="1803180"/>
    <lineage>
        <taxon>Bacteria</taxon>
        <taxon>Bacillati</taxon>
        <taxon>Actinomycetota</taxon>
        <taxon>Actinomycetes</taxon>
        <taxon>Kitasatosporales</taxon>
        <taxon>Streptomycetaceae</taxon>
        <taxon>Streptomyces</taxon>
    </lineage>
</organism>
<keyword evidence="2 5" id="KW-0808">Transferase</keyword>
<dbReference type="Proteomes" id="UP000326979">
    <property type="component" value="Unassembled WGS sequence"/>
</dbReference>
<gene>
    <name evidence="5" type="ORF">FNH04_17000</name>
</gene>
<evidence type="ECO:0000256" key="4">
    <source>
        <dbReference type="SAM" id="MobiDB-lite"/>
    </source>
</evidence>
<dbReference type="EMBL" id="VJZE01000102">
    <property type="protein sequence ID" value="MPY41549.1"/>
    <property type="molecule type" value="Genomic_DNA"/>
</dbReference>
<evidence type="ECO:0000256" key="2">
    <source>
        <dbReference type="ARBA" id="ARBA00022679"/>
    </source>
</evidence>
<comment type="caution">
    <text evidence="5">The sequence shown here is derived from an EMBL/GenBank/DDBJ whole genome shotgun (WGS) entry which is preliminary data.</text>
</comment>
<name>A0A5N8W2P7_9ACTN</name>
<dbReference type="SUPFAM" id="SSF55909">
    <property type="entry name" value="Pentein"/>
    <property type="match status" value="1"/>
</dbReference>
<dbReference type="InterPro" id="IPR033195">
    <property type="entry name" value="AmidinoTrfase"/>
</dbReference>
<evidence type="ECO:0000313" key="5">
    <source>
        <dbReference type="EMBL" id="MPY41549.1"/>
    </source>
</evidence>
<dbReference type="AlphaFoldDB" id="A0A5N8W2P7"/>
<keyword evidence="6" id="KW-1185">Reference proteome</keyword>
<evidence type="ECO:0000256" key="1">
    <source>
        <dbReference type="ARBA" id="ARBA00006943"/>
    </source>
</evidence>
<dbReference type="Gene3D" id="3.75.10.10">
    <property type="entry name" value="L-arginine/glycine Amidinotransferase, Chain A"/>
    <property type="match status" value="1"/>
</dbReference>
<comment type="similarity">
    <text evidence="1">Belongs to the amidinotransferase family.</text>
</comment>
<dbReference type="OrthoDB" id="258252at2"/>
<proteinExistence type="inferred from homology"/>
<dbReference type="RefSeq" id="WP_152785114.1">
    <property type="nucleotide sequence ID" value="NZ_BAABEQ010000067.1"/>
</dbReference>
<feature type="region of interest" description="Disordered" evidence="4">
    <location>
        <begin position="1"/>
        <end position="20"/>
    </location>
</feature>
<protein>
    <submittedName>
        <fullName evidence="5">Scyllo-inosamine-4-phosphate amidinotransferase</fullName>
    </submittedName>
</protein>
<feature type="active site" description="Amidino-cysteine intermediate" evidence="3">
    <location>
        <position position="356"/>
    </location>
</feature>
<evidence type="ECO:0000256" key="3">
    <source>
        <dbReference type="PIRSR" id="PIRSR633195-1"/>
    </source>
</evidence>
<dbReference type="PANTHER" id="PTHR10488:SF1">
    <property type="entry name" value="GLYCINE AMIDINOTRANSFERASE, MITOCHONDRIAL"/>
    <property type="match status" value="1"/>
</dbReference>
<sequence>MGETMTNVIPESASAGETARPAVKSWDEFTQLREVIVGDVANARLPRMSDVSAWLACYPTLSEKELREVSEGAFPKQVIEETTEDLATLISTLRDLGVTVHQPAAPDHAKVFSSPDWTSDGYLSYCPRDITMVLGSAIIETPSPMRARYFELLGGMRELFQEYMLRGATWLSAPKPRLADDLFSLDDDGLPLLGESEPVFDAANVLRIGRDVIYQVSRSGNELGLRWLESTLRLFGDFRVHPVRGVYGYTHIDTTITLLRPGLVLLNPERLTEETIPACFRGWDILWSPPIRDVPAIVKRPLSAPWLGMNLLMVSPEVAIVDEDQPELISAMEKKGITVLPHKLRHSRVLGGGFHCVTLDVVRDGDLEDYCR</sequence>
<feature type="active site" evidence="3">
    <location>
        <position position="251"/>
    </location>
</feature>
<reference evidence="5 6" key="1">
    <citation type="submission" date="2019-07" db="EMBL/GenBank/DDBJ databases">
        <title>New species of Amycolatopsis and Streptomyces.</title>
        <authorList>
            <person name="Duangmal K."/>
            <person name="Teo W.F.A."/>
            <person name="Lipun K."/>
        </authorList>
    </citation>
    <scope>NUCLEOTIDE SEQUENCE [LARGE SCALE GENOMIC DNA]</scope>
    <source>
        <strain evidence="5 6">TISTR 2346</strain>
    </source>
</reference>
<accession>A0A5N8W2P7</accession>